<proteinExistence type="predicted"/>
<protein>
    <submittedName>
        <fullName evidence="2">Uncharacterized protein</fullName>
    </submittedName>
</protein>
<gene>
    <name evidence="2" type="ORF">Scinn_77970</name>
</gene>
<keyword evidence="1" id="KW-1133">Transmembrane helix</keyword>
<keyword evidence="1" id="KW-0812">Transmembrane</keyword>
<evidence type="ECO:0000256" key="1">
    <source>
        <dbReference type="SAM" id="Phobius"/>
    </source>
</evidence>
<evidence type="ECO:0000313" key="2">
    <source>
        <dbReference type="EMBL" id="GHI18334.1"/>
    </source>
</evidence>
<sequence length="76" mass="7986">MARYDKILVRLCYMGVTLLYASGALSSLALLKKIVEDNGPMAAVYLGVAMALFGAGEKARRGAVRLRRTGGAAAPV</sequence>
<dbReference type="Proteomes" id="UP000660554">
    <property type="component" value="Unassembled WGS sequence"/>
</dbReference>
<keyword evidence="1" id="KW-0472">Membrane</keyword>
<feature type="transmembrane region" description="Helical" evidence="1">
    <location>
        <begin position="42"/>
        <end position="59"/>
    </location>
</feature>
<organism evidence="2 3">
    <name type="scientific">Streptomyces virginiae</name>
    <name type="common">Streptomyces cinnamonensis</name>
    <dbReference type="NCBI Taxonomy" id="1961"/>
    <lineage>
        <taxon>Bacteria</taxon>
        <taxon>Bacillati</taxon>
        <taxon>Actinomycetota</taxon>
        <taxon>Actinomycetes</taxon>
        <taxon>Kitasatosporales</taxon>
        <taxon>Streptomycetaceae</taxon>
        <taxon>Streptomyces</taxon>
    </lineage>
</organism>
<reference evidence="3" key="1">
    <citation type="submission" date="2020-09" db="EMBL/GenBank/DDBJ databases">
        <title>Whole genome shotgun sequence of Streptomyces cinnamonensis NBRC 15873.</title>
        <authorList>
            <person name="Komaki H."/>
            <person name="Tamura T."/>
        </authorList>
    </citation>
    <scope>NUCLEOTIDE SEQUENCE [LARGE SCALE GENOMIC DNA]</scope>
    <source>
        <strain evidence="3">NBRC 15873</strain>
    </source>
</reference>
<feature type="transmembrane region" description="Helical" evidence="1">
    <location>
        <begin position="7"/>
        <end position="30"/>
    </location>
</feature>
<name>A0ABQ3NZZ1_STRVG</name>
<accession>A0ABQ3NZZ1</accession>
<dbReference type="EMBL" id="BNDV01000018">
    <property type="protein sequence ID" value="GHI18334.1"/>
    <property type="molecule type" value="Genomic_DNA"/>
</dbReference>
<evidence type="ECO:0000313" key="3">
    <source>
        <dbReference type="Proteomes" id="UP000660554"/>
    </source>
</evidence>
<comment type="caution">
    <text evidence="2">The sequence shown here is derived from an EMBL/GenBank/DDBJ whole genome shotgun (WGS) entry which is preliminary data.</text>
</comment>
<keyword evidence="3" id="KW-1185">Reference proteome</keyword>